<evidence type="ECO:0000256" key="2">
    <source>
        <dbReference type="SAM" id="SignalP"/>
    </source>
</evidence>
<reference evidence="3 4" key="1">
    <citation type="submission" date="2021-08" db="EMBL/GenBank/DDBJ databases">
        <title>Comparative Genomics Analysis of the Genus Qipengyuania Reveals Extensive Genetic Diversity and Metabolic Versatility, Including the Description of Fifteen Novel Species.</title>
        <authorList>
            <person name="Liu Y."/>
        </authorList>
    </citation>
    <scope>NUCLEOTIDE SEQUENCE [LARGE SCALE GENOMIC DNA]</scope>
    <source>
        <strain evidence="3 4">6D47A</strain>
    </source>
</reference>
<proteinExistence type="predicted"/>
<sequence>MRYLAITAMPLALGLAACGSEPAPDAAGETTGLPIGSASASTSGSATAAPPADAAPTPDMAGAWDMTSSGEGDGLFFAAAQGEPARVHVFCPSGGGVLVNVNAFRPIASEERMTFGSGADAVTLVADPAGDDLRGGVSGEGEVPTDLGVVLTGGVAVRYGTQDIGPLPPVPAAMARDFVAGCTD</sequence>
<feature type="chain" id="PRO_5046783693" description="Lipoprotein" evidence="2">
    <location>
        <begin position="20"/>
        <end position="184"/>
    </location>
</feature>
<keyword evidence="4" id="KW-1185">Reference proteome</keyword>
<keyword evidence="2" id="KW-0732">Signal</keyword>
<evidence type="ECO:0000256" key="1">
    <source>
        <dbReference type="SAM" id="MobiDB-lite"/>
    </source>
</evidence>
<feature type="compositionally biased region" description="Low complexity" evidence="1">
    <location>
        <begin position="36"/>
        <end position="63"/>
    </location>
</feature>
<dbReference type="EMBL" id="JAIGNO010000005">
    <property type="protein sequence ID" value="MBX7482790.1"/>
    <property type="molecule type" value="Genomic_DNA"/>
</dbReference>
<evidence type="ECO:0000313" key="4">
    <source>
        <dbReference type="Proteomes" id="UP000755104"/>
    </source>
</evidence>
<organism evidence="3 4">
    <name type="scientific">Qipengyuania qiaonensis</name>
    <dbReference type="NCBI Taxonomy" id="2867240"/>
    <lineage>
        <taxon>Bacteria</taxon>
        <taxon>Pseudomonadati</taxon>
        <taxon>Pseudomonadota</taxon>
        <taxon>Alphaproteobacteria</taxon>
        <taxon>Sphingomonadales</taxon>
        <taxon>Erythrobacteraceae</taxon>
        <taxon>Qipengyuania</taxon>
    </lineage>
</organism>
<protein>
    <recommendedName>
        <fullName evidence="5">Lipoprotein</fullName>
    </recommendedName>
</protein>
<comment type="caution">
    <text evidence="3">The sequence shown here is derived from an EMBL/GenBank/DDBJ whole genome shotgun (WGS) entry which is preliminary data.</text>
</comment>
<feature type="region of interest" description="Disordered" evidence="1">
    <location>
        <begin position="23"/>
        <end position="66"/>
    </location>
</feature>
<dbReference type="Proteomes" id="UP000755104">
    <property type="component" value="Unassembled WGS sequence"/>
</dbReference>
<dbReference type="PROSITE" id="PS51257">
    <property type="entry name" value="PROKAR_LIPOPROTEIN"/>
    <property type="match status" value="1"/>
</dbReference>
<gene>
    <name evidence="3" type="ORF">K3174_09605</name>
</gene>
<name>A0ABS7J9Z2_9SPHN</name>
<feature type="signal peptide" evidence="2">
    <location>
        <begin position="1"/>
        <end position="19"/>
    </location>
</feature>
<evidence type="ECO:0000313" key="3">
    <source>
        <dbReference type="EMBL" id="MBX7482790.1"/>
    </source>
</evidence>
<evidence type="ECO:0008006" key="5">
    <source>
        <dbReference type="Google" id="ProtNLM"/>
    </source>
</evidence>
<accession>A0ABS7J9Z2</accession>
<dbReference type="RefSeq" id="WP_221558049.1">
    <property type="nucleotide sequence ID" value="NZ_JAIGNO010000005.1"/>
</dbReference>